<reference evidence="2" key="1">
    <citation type="submission" date="2020-07" db="EMBL/GenBank/DDBJ databases">
        <authorList>
            <person name="Lin J."/>
        </authorList>
    </citation>
    <scope>NUCLEOTIDE SEQUENCE</scope>
</reference>
<gene>
    <name evidence="2" type="ORF">CB5_LOCUS19492</name>
</gene>
<protein>
    <submittedName>
        <fullName evidence="2">Uncharacterized protein</fullName>
    </submittedName>
</protein>
<name>A0A6V7PZT0_ANACO</name>
<feature type="compositionally biased region" description="Low complexity" evidence="1">
    <location>
        <begin position="1"/>
        <end position="19"/>
    </location>
</feature>
<dbReference type="AlphaFoldDB" id="A0A6V7PZT0"/>
<feature type="region of interest" description="Disordered" evidence="1">
    <location>
        <begin position="1"/>
        <end position="59"/>
    </location>
</feature>
<evidence type="ECO:0000313" key="2">
    <source>
        <dbReference type="EMBL" id="CAD1836281.1"/>
    </source>
</evidence>
<feature type="compositionally biased region" description="Pro residues" evidence="1">
    <location>
        <begin position="49"/>
        <end position="59"/>
    </location>
</feature>
<accession>A0A6V7PZT0</accession>
<dbReference type="PANTHER" id="PTHR26312">
    <property type="entry name" value="TETRATRICOPEPTIDE REPEAT PROTEIN 5"/>
    <property type="match status" value="1"/>
</dbReference>
<dbReference type="PANTHER" id="PTHR26312:SF153">
    <property type="entry name" value="EXPRESSED PROTEIN"/>
    <property type="match status" value="1"/>
</dbReference>
<proteinExistence type="predicted"/>
<dbReference type="SUPFAM" id="SSF48452">
    <property type="entry name" value="TPR-like"/>
    <property type="match status" value="1"/>
</dbReference>
<dbReference type="InterPro" id="IPR011990">
    <property type="entry name" value="TPR-like_helical_dom_sf"/>
</dbReference>
<dbReference type="Gene3D" id="1.25.40.10">
    <property type="entry name" value="Tetratricopeptide repeat domain"/>
    <property type="match status" value="1"/>
</dbReference>
<sequence>MIPHLSSLSSSHLSTPLHTKPSFLPPKPYPIRLSLRSPNPNHPPRRLRPPPPPPPPPTMMIGIPPEPPWPNPFPAAELFDFQANAPATALPFSLRLLQRRKKRAAAAAAGAPVGLGAAANAVRSLASAIEELHRSVAPPDRDDGASRDSSDSLVWLFCTVFSSSPRFLVAILDLMERFLALSVETEIARAIAESRSDEIVGSEIGKYKCWFDIGILDDEDDDKLRSDEGLHASDYARRRAAYERLIVADGTNSLILSNYAQLLYQYENDHERANYYFSRAVTAEPADGEAMCRYALFLWRALGDLEKAEDMFGAAMDADPRNNHHQSSYSWFLWSTGGIETCFPLEDDTN</sequence>
<evidence type="ECO:0000256" key="1">
    <source>
        <dbReference type="SAM" id="MobiDB-lite"/>
    </source>
</evidence>
<dbReference type="EMBL" id="LR862153">
    <property type="protein sequence ID" value="CAD1836281.1"/>
    <property type="molecule type" value="Genomic_DNA"/>
</dbReference>
<organism evidence="2">
    <name type="scientific">Ananas comosus var. bracteatus</name>
    <name type="common">red pineapple</name>
    <dbReference type="NCBI Taxonomy" id="296719"/>
    <lineage>
        <taxon>Eukaryota</taxon>
        <taxon>Viridiplantae</taxon>
        <taxon>Streptophyta</taxon>
        <taxon>Embryophyta</taxon>
        <taxon>Tracheophyta</taxon>
        <taxon>Spermatophyta</taxon>
        <taxon>Magnoliopsida</taxon>
        <taxon>Liliopsida</taxon>
        <taxon>Poales</taxon>
        <taxon>Bromeliaceae</taxon>
        <taxon>Bromelioideae</taxon>
        <taxon>Ananas</taxon>
    </lineage>
</organism>